<dbReference type="PRINTS" id="PR00251">
    <property type="entry name" value="BACTRLOPSIN"/>
</dbReference>
<dbReference type="InterPro" id="IPR001425">
    <property type="entry name" value="Arc/bac/fun_rhodopsins"/>
</dbReference>
<evidence type="ECO:0000256" key="1">
    <source>
        <dbReference type="ARBA" id="ARBA00004141"/>
    </source>
</evidence>
<dbReference type="EMBL" id="JAGQKY010000044">
    <property type="protein sequence ID" value="MCA9397471.1"/>
    <property type="molecule type" value="Genomic_DNA"/>
</dbReference>
<protein>
    <submittedName>
        <fullName evidence="7">Bacteriorhodopsin</fullName>
    </submittedName>
</protein>
<dbReference type="AlphaFoldDB" id="A0A955LVK9"/>
<dbReference type="SUPFAM" id="SSF81321">
    <property type="entry name" value="Family A G protein-coupled receptor-like"/>
    <property type="match status" value="1"/>
</dbReference>
<keyword evidence="5 6" id="KW-0472">Membrane</keyword>
<proteinExistence type="inferred from homology"/>
<evidence type="ECO:0000256" key="2">
    <source>
        <dbReference type="ARBA" id="ARBA00008130"/>
    </source>
</evidence>
<evidence type="ECO:0000256" key="3">
    <source>
        <dbReference type="ARBA" id="ARBA00022692"/>
    </source>
</evidence>
<accession>A0A955LVK9</accession>
<dbReference type="Gene3D" id="1.20.1070.10">
    <property type="entry name" value="Rhodopsin 7-helix transmembrane proteins"/>
    <property type="match status" value="1"/>
</dbReference>
<name>A0A955LVK9_UNCKA</name>
<evidence type="ECO:0000256" key="6">
    <source>
        <dbReference type="SAM" id="Phobius"/>
    </source>
</evidence>
<feature type="transmembrane region" description="Helical" evidence="6">
    <location>
        <begin position="196"/>
        <end position="214"/>
    </location>
</feature>
<organism evidence="7 8">
    <name type="scientific">candidate division WWE3 bacterium</name>
    <dbReference type="NCBI Taxonomy" id="2053526"/>
    <lineage>
        <taxon>Bacteria</taxon>
        <taxon>Katanobacteria</taxon>
    </lineage>
</organism>
<keyword evidence="3 6" id="KW-0812">Transmembrane</keyword>
<reference evidence="7" key="2">
    <citation type="journal article" date="2021" name="Microbiome">
        <title>Successional dynamics and alternative stable states in a saline activated sludge microbial community over 9 years.</title>
        <authorList>
            <person name="Wang Y."/>
            <person name="Ye J."/>
            <person name="Ju F."/>
            <person name="Liu L."/>
            <person name="Boyd J.A."/>
            <person name="Deng Y."/>
            <person name="Parks D.H."/>
            <person name="Jiang X."/>
            <person name="Yin X."/>
            <person name="Woodcroft B.J."/>
            <person name="Tyson G.W."/>
            <person name="Hugenholtz P."/>
            <person name="Polz M.F."/>
            <person name="Zhang T."/>
        </authorList>
    </citation>
    <scope>NUCLEOTIDE SEQUENCE</scope>
    <source>
        <strain evidence="7">HKST-UBA02</strain>
    </source>
</reference>
<comment type="similarity">
    <text evidence="2">Belongs to the archaeal/bacterial/fungal opsin family.</text>
</comment>
<comment type="caution">
    <text evidence="7">The sequence shown here is derived from an EMBL/GenBank/DDBJ whole genome shotgun (WGS) entry which is preliminary data.</text>
</comment>
<reference evidence="7" key="1">
    <citation type="submission" date="2020-04" db="EMBL/GenBank/DDBJ databases">
        <authorList>
            <person name="Zhang T."/>
        </authorList>
    </citation>
    <scope>NUCLEOTIDE SEQUENCE</scope>
    <source>
        <strain evidence="7">HKST-UBA02</strain>
    </source>
</reference>
<feature type="transmembrane region" description="Helical" evidence="6">
    <location>
        <begin position="99"/>
        <end position="119"/>
    </location>
</feature>
<feature type="transmembrane region" description="Helical" evidence="6">
    <location>
        <begin position="68"/>
        <end position="87"/>
    </location>
</feature>
<dbReference type="GO" id="GO:0016020">
    <property type="term" value="C:membrane"/>
    <property type="evidence" value="ECO:0007669"/>
    <property type="project" value="UniProtKB-SubCell"/>
</dbReference>
<feature type="transmembrane region" description="Helical" evidence="6">
    <location>
        <begin position="34"/>
        <end position="56"/>
    </location>
</feature>
<comment type="subcellular location">
    <subcellularLocation>
        <location evidence="1">Membrane</location>
        <topology evidence="1">Multi-pass membrane protein</topology>
    </subcellularLocation>
</comment>
<sequence>MLFWFGSFFMMVFTGLFLYYGSRHLQNVRYIHYALTFMPLIMAGAYLAMSNGVWAIKTDGYWFYLARYVGWVFVLPLMAFILFALSRDAKGGIVTTKELVYAVATGMMTVVFGALSILSYSDGRIWALCMGAISLILFLYIVMLRYGASVKGQSQSMISLYTRLSMVVGVLFPGYFALTVLGEAWVGMYSVVTENFALTLLDITTIGLVGYLVYTHSFEPEKKPKQKTKSKKIKSL</sequence>
<evidence type="ECO:0000313" key="8">
    <source>
        <dbReference type="Proteomes" id="UP000699691"/>
    </source>
</evidence>
<dbReference type="SMART" id="SM01021">
    <property type="entry name" value="Bac_rhodopsin"/>
    <property type="match status" value="1"/>
</dbReference>
<evidence type="ECO:0000313" key="7">
    <source>
        <dbReference type="EMBL" id="MCA9397471.1"/>
    </source>
</evidence>
<evidence type="ECO:0000256" key="4">
    <source>
        <dbReference type="ARBA" id="ARBA00022989"/>
    </source>
</evidence>
<feature type="transmembrane region" description="Helical" evidence="6">
    <location>
        <begin position="6"/>
        <end position="22"/>
    </location>
</feature>
<gene>
    <name evidence="7" type="ORF">KC573_01465</name>
</gene>
<dbReference type="Proteomes" id="UP000699691">
    <property type="component" value="Unassembled WGS sequence"/>
</dbReference>
<feature type="transmembrane region" description="Helical" evidence="6">
    <location>
        <begin position="158"/>
        <end position="176"/>
    </location>
</feature>
<keyword evidence="4 6" id="KW-1133">Transmembrane helix</keyword>
<feature type="transmembrane region" description="Helical" evidence="6">
    <location>
        <begin position="125"/>
        <end position="146"/>
    </location>
</feature>
<dbReference type="Pfam" id="PF01036">
    <property type="entry name" value="Bac_rhodopsin"/>
    <property type="match status" value="1"/>
</dbReference>
<evidence type="ECO:0000256" key="5">
    <source>
        <dbReference type="ARBA" id="ARBA00023136"/>
    </source>
</evidence>